<dbReference type="PANTHER" id="PTHR46112:SF3">
    <property type="entry name" value="AMINOPEPTIDASE YPDF"/>
    <property type="match status" value="1"/>
</dbReference>
<reference evidence="3 4" key="1">
    <citation type="submission" date="2011-11" db="EMBL/GenBank/DDBJ databases">
        <title>The Genome Sequence of Dialister succinatiphilus YIT 11850.</title>
        <authorList>
            <consortium name="The Broad Institute Genome Sequencing Platform"/>
            <person name="Earl A."/>
            <person name="Ward D."/>
            <person name="Feldgarden M."/>
            <person name="Gevers D."/>
            <person name="Morotomi M."/>
            <person name="Young S.K."/>
            <person name="Zeng Q."/>
            <person name="Gargeya S."/>
            <person name="Fitzgerald M."/>
            <person name="Haas B."/>
            <person name="Abouelleil A."/>
            <person name="Alvarado L."/>
            <person name="Arachchi H.M."/>
            <person name="Berlin A."/>
            <person name="Brown A."/>
            <person name="Chapman S.B."/>
            <person name="Dunbar C."/>
            <person name="Gearin G."/>
            <person name="Goldberg J."/>
            <person name="Griggs A."/>
            <person name="Gujja S."/>
            <person name="Heiman D."/>
            <person name="Howarth C."/>
            <person name="Lui A."/>
            <person name="MacDonald P.J.P."/>
            <person name="Montmayeur A."/>
            <person name="Murphy C."/>
            <person name="Neiman D."/>
            <person name="Pearson M."/>
            <person name="Priest M."/>
            <person name="Roberts A."/>
            <person name="Saif S."/>
            <person name="Shea T."/>
            <person name="Sisk P."/>
            <person name="Stolte C."/>
            <person name="Sykes S."/>
            <person name="Wortman J."/>
            <person name="Nusbaum C."/>
            <person name="Birren B."/>
        </authorList>
    </citation>
    <scope>NUCLEOTIDE SEQUENCE [LARGE SCALE GENOMIC DNA]</scope>
    <source>
        <strain evidence="3 4">YIT 11850</strain>
    </source>
</reference>
<dbReference type="STRING" id="742743.HMPREF9453_00495"/>
<dbReference type="InterPro" id="IPR029149">
    <property type="entry name" value="Creatin/AminoP/Spt16_N"/>
</dbReference>
<dbReference type="InterPro" id="IPR000587">
    <property type="entry name" value="Creatinase_N"/>
</dbReference>
<comment type="caution">
    <text evidence="3">The sequence shown here is derived from an EMBL/GenBank/DDBJ whole genome shotgun (WGS) entry which is preliminary data.</text>
</comment>
<proteinExistence type="predicted"/>
<keyword evidence="4" id="KW-1185">Reference proteome</keyword>
<feature type="domain" description="Peptidase M24" evidence="1">
    <location>
        <begin position="136"/>
        <end position="337"/>
    </location>
</feature>
<evidence type="ECO:0000313" key="3">
    <source>
        <dbReference type="EMBL" id="EHO63478.1"/>
    </source>
</evidence>
<protein>
    <recommendedName>
        <fullName evidence="5">Xaa-Pro dipeptidase</fullName>
    </recommendedName>
</protein>
<evidence type="ECO:0000259" key="2">
    <source>
        <dbReference type="Pfam" id="PF01321"/>
    </source>
</evidence>
<dbReference type="Pfam" id="PF01321">
    <property type="entry name" value="Creatinase_N"/>
    <property type="match status" value="1"/>
</dbReference>
<accession>H1CYQ7</accession>
<dbReference type="eggNOG" id="COG0006">
    <property type="taxonomic scope" value="Bacteria"/>
</dbReference>
<organism evidence="3 4">
    <name type="scientific">Dialister succinatiphilus YIT 11850</name>
    <dbReference type="NCBI Taxonomy" id="742743"/>
    <lineage>
        <taxon>Bacteria</taxon>
        <taxon>Bacillati</taxon>
        <taxon>Bacillota</taxon>
        <taxon>Negativicutes</taxon>
        <taxon>Veillonellales</taxon>
        <taxon>Veillonellaceae</taxon>
        <taxon>Dialister</taxon>
    </lineage>
</organism>
<dbReference type="InterPro" id="IPR050659">
    <property type="entry name" value="Peptidase_M24B"/>
</dbReference>
<dbReference type="Proteomes" id="UP000003277">
    <property type="component" value="Unassembled WGS sequence"/>
</dbReference>
<dbReference type="SUPFAM" id="SSF55920">
    <property type="entry name" value="Creatinase/aminopeptidase"/>
    <property type="match status" value="1"/>
</dbReference>
<gene>
    <name evidence="3" type="ORF">HMPREF9453_00495</name>
</gene>
<evidence type="ECO:0000313" key="4">
    <source>
        <dbReference type="Proteomes" id="UP000003277"/>
    </source>
</evidence>
<dbReference type="InterPro" id="IPR000994">
    <property type="entry name" value="Pept_M24"/>
</dbReference>
<dbReference type="SUPFAM" id="SSF53092">
    <property type="entry name" value="Creatinase/prolidase N-terminal domain"/>
    <property type="match status" value="1"/>
</dbReference>
<dbReference type="Pfam" id="PF00557">
    <property type="entry name" value="Peptidase_M24"/>
    <property type="match status" value="1"/>
</dbReference>
<dbReference type="PANTHER" id="PTHR46112">
    <property type="entry name" value="AMINOPEPTIDASE"/>
    <property type="match status" value="1"/>
</dbReference>
<dbReference type="InterPro" id="IPR036005">
    <property type="entry name" value="Creatinase/aminopeptidase-like"/>
</dbReference>
<name>H1CYQ7_9FIRM</name>
<dbReference type="AlphaFoldDB" id="H1CYQ7"/>
<feature type="domain" description="Creatinase N-terminal" evidence="2">
    <location>
        <begin position="12"/>
        <end position="124"/>
    </location>
</feature>
<dbReference type="CDD" id="cd01092">
    <property type="entry name" value="APP-like"/>
    <property type="match status" value="1"/>
</dbReference>
<dbReference type="PATRIC" id="fig|742743.3.peg.510"/>
<dbReference type="EMBL" id="ADLT01000015">
    <property type="protein sequence ID" value="EHO63478.1"/>
    <property type="molecule type" value="Genomic_DNA"/>
</dbReference>
<dbReference type="HOGENOM" id="CLU_017266_4_2_9"/>
<dbReference type="Gene3D" id="3.40.350.10">
    <property type="entry name" value="Creatinase/prolidase N-terminal domain"/>
    <property type="match status" value="1"/>
</dbReference>
<sequence>MIFLIDKQMISKSLSKWGVDGLFVQKDENLRYISGFTGSDSYLFVTPESFYLLTDSRYVEQAKEEAKGFTVVDYRGKLAETLARLSSSHHVKRLGIESVLSYRMYLSFDETMPDVDFEFCPVDDVRRIKSDEELSLLKRACEISDEGFKNTIPYIRAGVTERYLQAVLECEMLKAGSEGKSFDTIVASGERGAYPHGTATEKVIENGDLITFDFGAIYKGYHSDITRTVAVGDISSRQRFLYDKVLGCNEHVEGLLKAGIRADEADTAAREYFKKWDLDAYFTHALGHSVGLEIHEAPVLAQRDHSVLEVNMTETVEPGVYIPGTGGVRIEDTVVIKQDGISILTQFPKKFLQV</sequence>
<dbReference type="RefSeq" id="WP_008858999.1">
    <property type="nucleotide sequence ID" value="NZ_JH591187.1"/>
</dbReference>
<evidence type="ECO:0008006" key="5">
    <source>
        <dbReference type="Google" id="ProtNLM"/>
    </source>
</evidence>
<dbReference type="Gene3D" id="3.90.230.10">
    <property type="entry name" value="Creatinase/methionine aminopeptidase superfamily"/>
    <property type="match status" value="1"/>
</dbReference>
<evidence type="ECO:0000259" key="1">
    <source>
        <dbReference type="Pfam" id="PF00557"/>
    </source>
</evidence>